<evidence type="ECO:0000259" key="3">
    <source>
        <dbReference type="PROSITE" id="PS50102"/>
    </source>
</evidence>
<keyword evidence="1" id="KW-0694">RNA-binding</keyword>
<dbReference type="Gene3D" id="3.30.70.330">
    <property type="match status" value="1"/>
</dbReference>
<dbReference type="InterPro" id="IPR012677">
    <property type="entry name" value="Nucleotide-bd_a/b_plait_sf"/>
</dbReference>
<dbReference type="AlphaFoldDB" id="A0A9P1MAV4"/>
<evidence type="ECO:0000313" key="5">
    <source>
        <dbReference type="Proteomes" id="UP000838763"/>
    </source>
</evidence>
<dbReference type="GO" id="GO:0005847">
    <property type="term" value="C:mRNA cleavage and polyadenylation specificity factor complex"/>
    <property type="evidence" value="ECO:0007669"/>
    <property type="project" value="TreeGrafter"/>
</dbReference>
<dbReference type="InterPro" id="IPR000504">
    <property type="entry name" value="RRM_dom"/>
</dbReference>
<evidence type="ECO:0000256" key="2">
    <source>
        <dbReference type="SAM" id="MobiDB-lite"/>
    </source>
</evidence>
<sequence>MPRQSIAALIGLSANPRFRAKLSFPGPRLHDQGKDLSEEQIIEIFSSAGKVLNFRLVYDRETGRPKGFGFAEYPDADSASSAVRNLHNYEIKGRRLRVDFSNEGGADEEDGDNVGDQHDFEISLRTQT</sequence>
<evidence type="ECO:0000313" key="4">
    <source>
        <dbReference type="EMBL" id="CAI4216639.1"/>
    </source>
</evidence>
<name>A0A9P1MAV4_9PEZI</name>
<keyword evidence="5" id="KW-1185">Reference proteome</keyword>
<dbReference type="SMART" id="SM00360">
    <property type="entry name" value="RRM"/>
    <property type="match status" value="1"/>
</dbReference>
<reference evidence="4" key="1">
    <citation type="submission" date="2022-11" db="EMBL/GenBank/DDBJ databases">
        <authorList>
            <person name="Scott C."/>
            <person name="Bruce N."/>
        </authorList>
    </citation>
    <scope>NUCLEOTIDE SEQUENCE</scope>
</reference>
<feature type="domain" description="RRM" evidence="3">
    <location>
        <begin position="15"/>
        <end position="103"/>
    </location>
</feature>
<protein>
    <recommendedName>
        <fullName evidence="3">RRM domain-containing protein</fullName>
    </recommendedName>
</protein>
<dbReference type="PANTHER" id="PTHR45735:SF2">
    <property type="entry name" value="CLEAVAGE STIMULATION FACTOR SUBUNIT 2"/>
    <property type="match status" value="1"/>
</dbReference>
<dbReference type="PANTHER" id="PTHR45735">
    <property type="entry name" value="CLEAVAGE STIMULATION FACTOR SUBUNIT 2"/>
    <property type="match status" value="1"/>
</dbReference>
<dbReference type="SUPFAM" id="SSF54928">
    <property type="entry name" value="RNA-binding domain, RBD"/>
    <property type="match status" value="1"/>
</dbReference>
<dbReference type="Proteomes" id="UP000838763">
    <property type="component" value="Unassembled WGS sequence"/>
</dbReference>
<comment type="caution">
    <text evidence="4">The sequence shown here is derived from an EMBL/GenBank/DDBJ whole genome shotgun (WGS) entry which is preliminary data.</text>
</comment>
<proteinExistence type="predicted"/>
<gene>
    <name evidence="4" type="ORF">PPNO1_LOCUS6291</name>
</gene>
<organism evidence="4 5">
    <name type="scientific">Parascedosporium putredinis</name>
    <dbReference type="NCBI Taxonomy" id="1442378"/>
    <lineage>
        <taxon>Eukaryota</taxon>
        <taxon>Fungi</taxon>
        <taxon>Dikarya</taxon>
        <taxon>Ascomycota</taxon>
        <taxon>Pezizomycotina</taxon>
        <taxon>Sordariomycetes</taxon>
        <taxon>Hypocreomycetidae</taxon>
        <taxon>Microascales</taxon>
        <taxon>Microascaceae</taxon>
        <taxon>Parascedosporium</taxon>
    </lineage>
</organism>
<evidence type="ECO:0000256" key="1">
    <source>
        <dbReference type="PROSITE-ProRule" id="PRU00176"/>
    </source>
</evidence>
<dbReference type="InterPro" id="IPR035979">
    <property type="entry name" value="RBD_domain_sf"/>
</dbReference>
<dbReference type="PROSITE" id="PS50102">
    <property type="entry name" value="RRM"/>
    <property type="match status" value="1"/>
</dbReference>
<accession>A0A9P1MAV4</accession>
<dbReference type="OrthoDB" id="272703at2759"/>
<dbReference type="EMBL" id="CALLCH030000015">
    <property type="protein sequence ID" value="CAI4216639.1"/>
    <property type="molecule type" value="Genomic_DNA"/>
</dbReference>
<dbReference type="Pfam" id="PF00076">
    <property type="entry name" value="RRM_1"/>
    <property type="match status" value="1"/>
</dbReference>
<dbReference type="GO" id="GO:0003729">
    <property type="term" value="F:mRNA binding"/>
    <property type="evidence" value="ECO:0007669"/>
    <property type="project" value="TreeGrafter"/>
</dbReference>
<feature type="region of interest" description="Disordered" evidence="2">
    <location>
        <begin position="101"/>
        <end position="128"/>
    </location>
</feature>